<dbReference type="Gene3D" id="2.40.50.140">
    <property type="entry name" value="Nucleic acid-binding proteins"/>
    <property type="match status" value="1"/>
</dbReference>
<evidence type="ECO:0000256" key="1">
    <source>
        <dbReference type="ARBA" id="ARBA00022448"/>
    </source>
</evidence>
<dbReference type="PANTHER" id="PTHR43875:SF15">
    <property type="entry name" value="TREHALOSE IMPORT ATP-BINDING PROTEIN SUGC"/>
    <property type="match status" value="1"/>
</dbReference>
<dbReference type="Gene3D" id="3.40.50.300">
    <property type="entry name" value="P-loop containing nucleotide triphosphate hydrolases"/>
    <property type="match status" value="1"/>
</dbReference>
<keyword evidence="3" id="KW-0547">Nucleotide-binding</keyword>
<dbReference type="GO" id="GO:0005524">
    <property type="term" value="F:ATP binding"/>
    <property type="evidence" value="ECO:0007669"/>
    <property type="project" value="UniProtKB-KW"/>
</dbReference>
<dbReference type="InterPro" id="IPR008995">
    <property type="entry name" value="Mo/tungstate-bd_C_term_dom"/>
</dbReference>
<dbReference type="RefSeq" id="WP_046277683.1">
    <property type="nucleotide sequence ID" value="NZ_LATL02000204.1"/>
</dbReference>
<dbReference type="OrthoDB" id="508245at2"/>
<dbReference type="SUPFAM" id="SSF50331">
    <property type="entry name" value="MOP-like"/>
    <property type="match status" value="1"/>
</dbReference>
<dbReference type="InterPro" id="IPR015855">
    <property type="entry name" value="ABC_transpr_MalK-like"/>
</dbReference>
<gene>
    <name evidence="8" type="ORF">WN50_06375</name>
</gene>
<dbReference type="GO" id="GO:0008643">
    <property type="term" value="P:carbohydrate transport"/>
    <property type="evidence" value="ECO:0007669"/>
    <property type="project" value="InterPro"/>
</dbReference>
<dbReference type="SMART" id="SM00382">
    <property type="entry name" value="AAA"/>
    <property type="match status" value="1"/>
</dbReference>
<dbReference type="InterPro" id="IPR017871">
    <property type="entry name" value="ABC_transporter-like_CS"/>
</dbReference>
<protein>
    <submittedName>
        <fullName evidence="8">Sugar ABC transporter ATP-binding protein</fullName>
    </submittedName>
</protein>
<dbReference type="Gene3D" id="2.40.50.100">
    <property type="match status" value="1"/>
</dbReference>
<organism evidence="8 9">
    <name type="scientific">Limnoraphis robusta CS-951</name>
    <dbReference type="NCBI Taxonomy" id="1637645"/>
    <lineage>
        <taxon>Bacteria</taxon>
        <taxon>Bacillati</taxon>
        <taxon>Cyanobacteriota</taxon>
        <taxon>Cyanophyceae</taxon>
        <taxon>Oscillatoriophycideae</taxon>
        <taxon>Oscillatoriales</taxon>
        <taxon>Sirenicapillariaceae</taxon>
        <taxon>Limnoraphis</taxon>
    </lineage>
</organism>
<keyword evidence="4 8" id="KW-0067">ATP-binding</keyword>
<dbReference type="FunFam" id="3.40.50.300:FF:000042">
    <property type="entry name" value="Maltose/maltodextrin ABC transporter, ATP-binding protein"/>
    <property type="match status" value="1"/>
</dbReference>
<dbReference type="InterPro" id="IPR027417">
    <property type="entry name" value="P-loop_NTPase"/>
</dbReference>
<dbReference type="InterPro" id="IPR003439">
    <property type="entry name" value="ABC_transporter-like_ATP-bd"/>
</dbReference>
<dbReference type="InterPro" id="IPR012340">
    <property type="entry name" value="NA-bd_OB-fold"/>
</dbReference>
<reference evidence="8 9" key="1">
    <citation type="submission" date="2015-06" db="EMBL/GenBank/DDBJ databases">
        <title>Draft genome assembly of filamentous brackish cyanobacterium Limnoraphis robusta strain CS-951.</title>
        <authorList>
            <person name="Willis A."/>
            <person name="Parks M."/>
            <person name="Burford M.A."/>
        </authorList>
    </citation>
    <scope>NUCLEOTIDE SEQUENCE [LARGE SCALE GENOMIC DNA]</scope>
    <source>
        <strain evidence="8 9">CS-951</strain>
    </source>
</reference>
<dbReference type="InterPro" id="IPR040582">
    <property type="entry name" value="OB_MalK-like"/>
</dbReference>
<dbReference type="EMBL" id="LATL02000204">
    <property type="protein sequence ID" value="KKD38886.1"/>
    <property type="molecule type" value="Genomic_DNA"/>
</dbReference>
<dbReference type="CDD" id="cd03301">
    <property type="entry name" value="ABC_MalK_N"/>
    <property type="match status" value="1"/>
</dbReference>
<dbReference type="Pfam" id="PF00005">
    <property type="entry name" value="ABC_tran"/>
    <property type="match status" value="1"/>
</dbReference>
<comment type="caution">
    <text evidence="8">The sequence shown here is derived from an EMBL/GenBank/DDBJ whole genome shotgun (WGS) entry which is preliminary data.</text>
</comment>
<name>A0A0F5YJ15_9CYAN</name>
<keyword evidence="2" id="KW-1003">Cell membrane</keyword>
<dbReference type="SUPFAM" id="SSF52540">
    <property type="entry name" value="P-loop containing nucleoside triphosphate hydrolases"/>
    <property type="match status" value="1"/>
</dbReference>
<feature type="domain" description="ABC transporter" evidence="7">
    <location>
        <begin position="4"/>
        <end position="235"/>
    </location>
</feature>
<keyword evidence="5" id="KW-1278">Translocase</keyword>
<evidence type="ECO:0000256" key="5">
    <source>
        <dbReference type="ARBA" id="ARBA00022967"/>
    </source>
</evidence>
<dbReference type="PANTHER" id="PTHR43875">
    <property type="entry name" value="MALTODEXTRIN IMPORT ATP-BINDING PROTEIN MSMX"/>
    <property type="match status" value="1"/>
</dbReference>
<dbReference type="InterPro" id="IPR047641">
    <property type="entry name" value="ABC_transpr_MalK/UgpC-like"/>
</dbReference>
<dbReference type="AlphaFoldDB" id="A0A0F5YJ15"/>
<dbReference type="Proteomes" id="UP000033607">
    <property type="component" value="Unassembled WGS sequence"/>
</dbReference>
<evidence type="ECO:0000256" key="6">
    <source>
        <dbReference type="ARBA" id="ARBA00023136"/>
    </source>
</evidence>
<keyword evidence="1" id="KW-0813">Transport</keyword>
<dbReference type="Pfam" id="PF17912">
    <property type="entry name" value="OB_MalK"/>
    <property type="match status" value="1"/>
</dbReference>
<evidence type="ECO:0000259" key="7">
    <source>
        <dbReference type="PROSITE" id="PS50893"/>
    </source>
</evidence>
<evidence type="ECO:0000256" key="4">
    <source>
        <dbReference type="ARBA" id="ARBA00022840"/>
    </source>
</evidence>
<dbReference type="PROSITE" id="PS50893">
    <property type="entry name" value="ABC_TRANSPORTER_2"/>
    <property type="match status" value="1"/>
</dbReference>
<sequence length="357" mass="39808">MAELKLENLRKQFAPSVVPVKDISLEVKDGEFLTLLGPSGCGKSTLLRLIAGLEQPTQGKVLIGGKNVTSTPPGKRNISMVFQSYALYPHMSVFENISAALKLRKTSREEIEKRVQDVTQRLGLEHLLTRKPGQLSGGQRQRVALARSLVRNPDIFLLDEPLSNLDALLREQVRADLKQLFESQNKPVVYVTHDQIEAMTLSDKIAVLCEGYLQQLASPREIYTAPANKFIAGFVGSPQMNLLKLNCQKNTAILGEYQIILPPLKTQPHQVILGIRPEDISLGEIETGQTITGYIFLVEDFGKEKLLSLRVTGSDHTVRMMVPSDRSWEGENITVSLFKKQFHCFDVETGDRLNSST</sequence>
<dbReference type="GO" id="GO:0055052">
    <property type="term" value="C:ATP-binding cassette (ABC) transporter complex, substrate-binding subunit-containing"/>
    <property type="evidence" value="ECO:0007669"/>
    <property type="project" value="TreeGrafter"/>
</dbReference>
<dbReference type="PATRIC" id="fig|1637645.4.peg.4036"/>
<keyword evidence="6" id="KW-0472">Membrane</keyword>
<accession>A0A0F5YJ15</accession>
<evidence type="ECO:0000256" key="3">
    <source>
        <dbReference type="ARBA" id="ARBA00022741"/>
    </source>
</evidence>
<dbReference type="GO" id="GO:0016887">
    <property type="term" value="F:ATP hydrolysis activity"/>
    <property type="evidence" value="ECO:0007669"/>
    <property type="project" value="InterPro"/>
</dbReference>
<evidence type="ECO:0000313" key="9">
    <source>
        <dbReference type="Proteomes" id="UP000033607"/>
    </source>
</evidence>
<dbReference type="InterPro" id="IPR003593">
    <property type="entry name" value="AAA+_ATPase"/>
</dbReference>
<proteinExistence type="predicted"/>
<dbReference type="GO" id="GO:0140359">
    <property type="term" value="F:ABC-type transporter activity"/>
    <property type="evidence" value="ECO:0007669"/>
    <property type="project" value="InterPro"/>
</dbReference>
<evidence type="ECO:0000256" key="2">
    <source>
        <dbReference type="ARBA" id="ARBA00022475"/>
    </source>
</evidence>
<evidence type="ECO:0000313" key="8">
    <source>
        <dbReference type="EMBL" id="KKD38886.1"/>
    </source>
</evidence>
<dbReference type="PROSITE" id="PS00211">
    <property type="entry name" value="ABC_TRANSPORTER_1"/>
    <property type="match status" value="1"/>
</dbReference>